<feature type="transmembrane region" description="Helical" evidence="2">
    <location>
        <begin position="7"/>
        <end position="27"/>
    </location>
</feature>
<reference evidence="4 6" key="2">
    <citation type="journal article" date="2017" name="Front. Plant Sci.">
        <title>Gene Classification and Mining of Molecular Markers Useful in Red Clover (Trifolium pratense) Breeding.</title>
        <authorList>
            <person name="Istvanek J."/>
            <person name="Dluhosova J."/>
            <person name="Dluhos P."/>
            <person name="Patkova L."/>
            <person name="Nedelnik J."/>
            <person name="Repkova J."/>
        </authorList>
    </citation>
    <scope>NUCLEOTIDE SEQUENCE [LARGE SCALE GENOMIC DNA]</scope>
    <source>
        <strain evidence="6">cv. Tatra</strain>
        <tissue evidence="4">Young leaves</tissue>
    </source>
</reference>
<evidence type="ECO:0000313" key="6">
    <source>
        <dbReference type="Proteomes" id="UP000236291"/>
    </source>
</evidence>
<dbReference type="EMBL" id="ASHM01006000">
    <property type="protein sequence ID" value="PNY13338.1"/>
    <property type="molecule type" value="Genomic_DNA"/>
</dbReference>
<dbReference type="AlphaFoldDB" id="A0A2K3PCL8"/>
<feature type="transmembrane region" description="Helical" evidence="2">
    <location>
        <begin position="47"/>
        <end position="70"/>
    </location>
</feature>
<evidence type="ECO:0000313" key="3">
    <source>
        <dbReference type="EMBL" id="PNY06233.1"/>
    </source>
</evidence>
<keyword evidence="2" id="KW-0812">Transmembrane</keyword>
<evidence type="ECO:0000256" key="1">
    <source>
        <dbReference type="SAM" id="MobiDB-lite"/>
    </source>
</evidence>
<keyword evidence="2" id="KW-0472">Membrane</keyword>
<evidence type="ECO:0000313" key="5">
    <source>
        <dbReference type="EMBL" id="PNY13338.1"/>
    </source>
</evidence>
<sequence>MDQTRSLDVYIPIGFLVLASNCLILLYSPSLVSRPPTPIMDRYSSLFAAQSVFVACEACYLIWLFLGLVYNPNMRNFTTIVSSFRSGAPPEEDSCCPGRTIKASRRRTPEA</sequence>
<dbReference type="Proteomes" id="UP000236291">
    <property type="component" value="Unassembled WGS sequence"/>
</dbReference>
<proteinExistence type="predicted"/>
<accession>A0A2K3PCL8</accession>
<feature type="region of interest" description="Disordered" evidence="1">
    <location>
        <begin position="86"/>
        <end position="111"/>
    </location>
</feature>
<comment type="caution">
    <text evidence="4">The sequence shown here is derived from an EMBL/GenBank/DDBJ whole genome shotgun (WGS) entry which is preliminary data.</text>
</comment>
<evidence type="ECO:0000313" key="4">
    <source>
        <dbReference type="EMBL" id="PNY13040.1"/>
    </source>
</evidence>
<protein>
    <submittedName>
        <fullName evidence="4">Uncharacterized protein</fullName>
    </submittedName>
</protein>
<dbReference type="EMBL" id="ASHM01005763">
    <property type="protein sequence ID" value="PNY13040.1"/>
    <property type="molecule type" value="Genomic_DNA"/>
</dbReference>
<name>A0A2K3PCL8_TRIPR</name>
<reference evidence="4 6" key="1">
    <citation type="journal article" date="2014" name="Am. J. Bot.">
        <title>Genome assembly and annotation for red clover (Trifolium pratense; Fabaceae).</title>
        <authorList>
            <person name="Istvanek J."/>
            <person name="Jaros M."/>
            <person name="Krenek A."/>
            <person name="Repkova J."/>
        </authorList>
    </citation>
    <scope>NUCLEOTIDE SEQUENCE [LARGE SCALE GENOMIC DNA]</scope>
    <source>
        <strain evidence="6">cv. Tatra</strain>
        <tissue evidence="4">Young leaves</tissue>
    </source>
</reference>
<keyword evidence="2" id="KW-1133">Transmembrane helix</keyword>
<organism evidence="4 6">
    <name type="scientific">Trifolium pratense</name>
    <name type="common">Red clover</name>
    <dbReference type="NCBI Taxonomy" id="57577"/>
    <lineage>
        <taxon>Eukaryota</taxon>
        <taxon>Viridiplantae</taxon>
        <taxon>Streptophyta</taxon>
        <taxon>Embryophyta</taxon>
        <taxon>Tracheophyta</taxon>
        <taxon>Spermatophyta</taxon>
        <taxon>Magnoliopsida</taxon>
        <taxon>eudicotyledons</taxon>
        <taxon>Gunneridae</taxon>
        <taxon>Pentapetalae</taxon>
        <taxon>rosids</taxon>
        <taxon>fabids</taxon>
        <taxon>Fabales</taxon>
        <taxon>Fabaceae</taxon>
        <taxon>Papilionoideae</taxon>
        <taxon>50 kb inversion clade</taxon>
        <taxon>NPAAA clade</taxon>
        <taxon>Hologalegina</taxon>
        <taxon>IRL clade</taxon>
        <taxon>Trifolieae</taxon>
        <taxon>Trifolium</taxon>
    </lineage>
</organism>
<gene>
    <name evidence="3" type="ORF">L195_g002696</name>
    <name evidence="4" type="ORF">L195_g009687</name>
    <name evidence="5" type="ORF">L195_g009991</name>
</gene>
<feature type="compositionally biased region" description="Basic residues" evidence="1">
    <location>
        <begin position="102"/>
        <end position="111"/>
    </location>
</feature>
<dbReference type="EMBL" id="ASHM01001203">
    <property type="protein sequence ID" value="PNY06233.1"/>
    <property type="molecule type" value="Genomic_DNA"/>
</dbReference>
<evidence type="ECO:0000256" key="2">
    <source>
        <dbReference type="SAM" id="Phobius"/>
    </source>
</evidence>